<dbReference type="AlphaFoldDB" id="A0A0M4DFF6"/>
<gene>
    <name evidence="9" type="ORF">DSOUD_0438</name>
</gene>
<sequence>MARRSHSRRRSKDAPDLDITSFLNLMVVLIPFLLISAVFSRVTILELSVPTTAGGAAVGQQNFSIEVIVRRAGLEIANGATVEAAIAKKDDEYDLKKLSEMLIRLKADYPEKEDATVLMEPDIEYNYLVQIMDTVRSAEIRVEGSEEVKKMVLFPNISIGDAP</sequence>
<dbReference type="KEGG" id="des:DSOUD_0438"/>
<proteinExistence type="inferred from homology"/>
<dbReference type="Pfam" id="PF02472">
    <property type="entry name" value="ExbD"/>
    <property type="match status" value="1"/>
</dbReference>
<comment type="similarity">
    <text evidence="2 7">Belongs to the ExbD/TolR family.</text>
</comment>
<evidence type="ECO:0000256" key="4">
    <source>
        <dbReference type="ARBA" id="ARBA00022692"/>
    </source>
</evidence>
<feature type="transmembrane region" description="Helical" evidence="8">
    <location>
        <begin position="21"/>
        <end position="39"/>
    </location>
</feature>
<dbReference type="GO" id="GO:0015031">
    <property type="term" value="P:protein transport"/>
    <property type="evidence" value="ECO:0007669"/>
    <property type="project" value="UniProtKB-KW"/>
</dbReference>
<keyword evidence="7" id="KW-0653">Protein transport</keyword>
<dbReference type="OrthoDB" id="5396454at2"/>
<comment type="subcellular location">
    <subcellularLocation>
        <location evidence="1">Cell membrane</location>
        <topology evidence="1">Single-pass membrane protein</topology>
    </subcellularLocation>
    <subcellularLocation>
        <location evidence="7">Cell membrane</location>
        <topology evidence="7">Single-pass type II membrane protein</topology>
    </subcellularLocation>
</comment>
<evidence type="ECO:0000256" key="7">
    <source>
        <dbReference type="RuleBase" id="RU003879"/>
    </source>
</evidence>
<name>A0A0M4DFF6_9BACT</name>
<dbReference type="GO" id="GO:0022857">
    <property type="term" value="F:transmembrane transporter activity"/>
    <property type="evidence" value="ECO:0007669"/>
    <property type="project" value="InterPro"/>
</dbReference>
<protein>
    <submittedName>
        <fullName evidence="9">Biopolymer transport protein ExbD</fullName>
    </submittedName>
</protein>
<keyword evidence="5 8" id="KW-1133">Transmembrane helix</keyword>
<evidence type="ECO:0000313" key="10">
    <source>
        <dbReference type="Proteomes" id="UP000057158"/>
    </source>
</evidence>
<keyword evidence="6 8" id="KW-0472">Membrane</keyword>
<dbReference type="RefSeq" id="WP_053549457.1">
    <property type="nucleotide sequence ID" value="NZ_CP010802.1"/>
</dbReference>
<dbReference type="InterPro" id="IPR003400">
    <property type="entry name" value="ExbD"/>
</dbReference>
<dbReference type="PANTHER" id="PTHR30558">
    <property type="entry name" value="EXBD MEMBRANE COMPONENT OF PMF-DRIVEN MACROMOLECULE IMPORT SYSTEM"/>
    <property type="match status" value="1"/>
</dbReference>
<accession>A0A0M4DFF6</accession>
<dbReference type="Proteomes" id="UP000057158">
    <property type="component" value="Chromosome"/>
</dbReference>
<organism evidence="9 10">
    <name type="scientific">Desulfuromonas soudanensis</name>
    <dbReference type="NCBI Taxonomy" id="1603606"/>
    <lineage>
        <taxon>Bacteria</taxon>
        <taxon>Pseudomonadati</taxon>
        <taxon>Thermodesulfobacteriota</taxon>
        <taxon>Desulfuromonadia</taxon>
        <taxon>Desulfuromonadales</taxon>
        <taxon>Desulfuromonadaceae</taxon>
        <taxon>Desulfuromonas</taxon>
    </lineage>
</organism>
<keyword evidence="3" id="KW-1003">Cell membrane</keyword>
<reference evidence="9 10" key="1">
    <citation type="submission" date="2015-07" db="EMBL/GenBank/DDBJ databases">
        <title>Isolation and Genomic Characterization of a Novel Halophilic Metal-Reducing Deltaproteobacterium from the Deep Subsurface.</title>
        <authorList>
            <person name="Badalamenti J.P."/>
            <person name="Summers Z.M."/>
            <person name="Gralnick J.A."/>
            <person name="Bond D.R."/>
        </authorList>
    </citation>
    <scope>NUCLEOTIDE SEQUENCE [LARGE SCALE GENOMIC DNA]</scope>
    <source>
        <strain evidence="9 10">WTL</strain>
    </source>
</reference>
<evidence type="ECO:0000256" key="5">
    <source>
        <dbReference type="ARBA" id="ARBA00022989"/>
    </source>
</evidence>
<keyword evidence="7" id="KW-0813">Transport</keyword>
<keyword evidence="10" id="KW-1185">Reference proteome</keyword>
<dbReference type="GO" id="GO:0005886">
    <property type="term" value="C:plasma membrane"/>
    <property type="evidence" value="ECO:0007669"/>
    <property type="project" value="UniProtKB-SubCell"/>
</dbReference>
<evidence type="ECO:0000256" key="8">
    <source>
        <dbReference type="SAM" id="Phobius"/>
    </source>
</evidence>
<evidence type="ECO:0000256" key="3">
    <source>
        <dbReference type="ARBA" id="ARBA00022475"/>
    </source>
</evidence>
<evidence type="ECO:0000313" key="9">
    <source>
        <dbReference type="EMBL" id="ALC15232.1"/>
    </source>
</evidence>
<evidence type="ECO:0000256" key="2">
    <source>
        <dbReference type="ARBA" id="ARBA00005811"/>
    </source>
</evidence>
<evidence type="ECO:0000256" key="6">
    <source>
        <dbReference type="ARBA" id="ARBA00023136"/>
    </source>
</evidence>
<keyword evidence="4 7" id="KW-0812">Transmembrane</keyword>
<evidence type="ECO:0000256" key="1">
    <source>
        <dbReference type="ARBA" id="ARBA00004162"/>
    </source>
</evidence>
<dbReference type="STRING" id="1603606.DSOUD_0438"/>
<dbReference type="PATRIC" id="fig|1603606.3.peg.474"/>
<dbReference type="EMBL" id="CP010802">
    <property type="protein sequence ID" value="ALC15232.1"/>
    <property type="molecule type" value="Genomic_DNA"/>
</dbReference>